<keyword evidence="1" id="KW-0812">Transmembrane</keyword>
<keyword evidence="6" id="KW-1185">Reference proteome</keyword>
<reference evidence="4 7" key="3">
    <citation type="submission" date="2021-12" db="EMBL/GenBank/DDBJ databases">
        <title>Genomic and phenotypic characterization of three Burkholderia contaminans isolates recovered from different sources.</title>
        <authorList>
            <person name="Lopez De Volder A."/>
            <person name="Fan Y."/>
            <person name="Nunvar J."/>
            <person name="Herrera T."/>
            <person name="Timp W."/>
            <person name="Degrossi J."/>
        </authorList>
    </citation>
    <scope>NUCLEOTIDE SEQUENCE [LARGE SCALE GENOMIC DNA]</scope>
    <source>
        <strain evidence="4 7">LMG 23361</strain>
        <plasmid evidence="4 7">unnamed4</plasmid>
    </source>
</reference>
<keyword evidence="1" id="KW-0472">Membrane</keyword>
<reference evidence="2" key="1">
    <citation type="submission" date="2021-01" db="EMBL/GenBank/DDBJ databases">
        <title>Outbreak of Burkholderia contaminns endophthalmitis traced to a clinical ventilation system.</title>
        <authorList>
            <person name="Lipuma J."/>
            <person name="Spilker T."/>
            <person name="Kratholm J."/>
        </authorList>
    </citation>
    <scope>NUCLEOTIDE SEQUENCE</scope>
    <source>
        <strain evidence="2">HI4954</strain>
    </source>
</reference>
<feature type="transmembrane region" description="Helical" evidence="1">
    <location>
        <begin position="6"/>
        <end position="24"/>
    </location>
</feature>
<accession>A0A1R1VKP5</accession>
<reference evidence="3 6" key="2">
    <citation type="submission" date="2021-03" db="EMBL/GenBank/DDBJ databases">
        <title>Clinical course, treatment and visual outcome of an outbreak of Burkholderia contaminans endophthalmitis following cataract surgery.</title>
        <authorList>
            <person name="Lind C."/>
            <person name="Olsen K."/>
            <person name="Angelsen N.K."/>
            <person name="Krefting E.A."/>
            <person name="Fossen K."/>
            <person name="Gravningen K."/>
            <person name="Depoorter E."/>
            <person name="Vandamme P."/>
            <person name="Bertelsen G."/>
        </authorList>
    </citation>
    <scope>NUCLEOTIDE SEQUENCE [LARGE SCALE GENOMIC DNA]</scope>
    <source>
        <strain evidence="3 6">51242556</strain>
    </source>
</reference>
<evidence type="ECO:0000313" key="7">
    <source>
        <dbReference type="Proteomes" id="UP001220209"/>
    </source>
</evidence>
<evidence type="ECO:0000256" key="1">
    <source>
        <dbReference type="SAM" id="Phobius"/>
    </source>
</evidence>
<organism evidence="2 5">
    <name type="scientific">Burkholderia contaminans</name>
    <dbReference type="NCBI Taxonomy" id="488447"/>
    <lineage>
        <taxon>Bacteria</taxon>
        <taxon>Pseudomonadati</taxon>
        <taxon>Pseudomonadota</taxon>
        <taxon>Betaproteobacteria</taxon>
        <taxon>Burkholderiales</taxon>
        <taxon>Burkholderiaceae</taxon>
        <taxon>Burkholderia</taxon>
        <taxon>Burkholderia cepacia complex</taxon>
    </lineage>
</organism>
<evidence type="ECO:0000313" key="4">
    <source>
        <dbReference type="EMBL" id="WFN24141.1"/>
    </source>
</evidence>
<dbReference type="RefSeq" id="WP_039341501.1">
    <property type="nucleotide sequence ID" value="NZ_CABVQA010000061.1"/>
</dbReference>
<dbReference type="EMBL" id="JAGEMX010000027">
    <property type="protein sequence ID" value="MBO1835211.1"/>
    <property type="molecule type" value="Genomic_DNA"/>
</dbReference>
<sequence length="154" mass="17150">MLMIVLSTTPLQLVVCFIVAFALHRWAGRSTSMLGLSYPLLMVVLAFTGAVWLAQWAARWTWGVSVAMWYCAGAVGAVSLVLIAVMLLALHAKGMVERQRERRIGLILEVRYPGARARRRTSGAWQLIDARSGRVLDELTSTDVARCVRTHIRN</sequence>
<dbReference type="EMBL" id="CP090646">
    <property type="protein sequence ID" value="WFN24141.1"/>
    <property type="molecule type" value="Genomic_DNA"/>
</dbReference>
<gene>
    <name evidence="3" type="ORF">J4M89_38100</name>
    <name evidence="2" type="ORF">JIN94_37380</name>
    <name evidence="4" type="ORF">LXE91_43530</name>
</gene>
<dbReference type="EMBL" id="JAENIB010000033">
    <property type="protein sequence ID" value="MBK1935569.1"/>
    <property type="molecule type" value="Genomic_DNA"/>
</dbReference>
<evidence type="ECO:0000313" key="5">
    <source>
        <dbReference type="Proteomes" id="UP000611459"/>
    </source>
</evidence>
<keyword evidence="1" id="KW-1133">Transmembrane helix</keyword>
<feature type="transmembrane region" description="Helical" evidence="1">
    <location>
        <begin position="36"/>
        <end position="55"/>
    </location>
</feature>
<evidence type="ECO:0000313" key="6">
    <source>
        <dbReference type="Proteomes" id="UP000664048"/>
    </source>
</evidence>
<dbReference type="Proteomes" id="UP000664048">
    <property type="component" value="Unassembled WGS sequence"/>
</dbReference>
<feature type="transmembrane region" description="Helical" evidence="1">
    <location>
        <begin position="67"/>
        <end position="90"/>
    </location>
</feature>
<protein>
    <submittedName>
        <fullName evidence="2">Uncharacterized protein</fullName>
    </submittedName>
</protein>
<dbReference type="Proteomes" id="UP000611459">
    <property type="component" value="Unassembled WGS sequence"/>
</dbReference>
<geneLocation type="plasmid" evidence="4 7">
    <name>unnamed4</name>
</geneLocation>
<dbReference type="Proteomes" id="UP001220209">
    <property type="component" value="Plasmid unnamed4"/>
</dbReference>
<evidence type="ECO:0000313" key="3">
    <source>
        <dbReference type="EMBL" id="MBO1835211.1"/>
    </source>
</evidence>
<dbReference type="AlphaFoldDB" id="A0A1R1VKP5"/>
<name>A0A1R1VKP5_9BURK</name>
<proteinExistence type="predicted"/>
<evidence type="ECO:0000313" key="2">
    <source>
        <dbReference type="EMBL" id="MBK1935569.1"/>
    </source>
</evidence>
<keyword evidence="4" id="KW-0614">Plasmid</keyword>